<dbReference type="Gene3D" id="2.60.120.260">
    <property type="entry name" value="Galactose-binding domain-like"/>
    <property type="match status" value="1"/>
</dbReference>
<accession>A0AAD5Y1T0</accession>
<dbReference type="InterPro" id="IPR006946">
    <property type="entry name" value="DGR2-like_dom"/>
</dbReference>
<dbReference type="AlphaFoldDB" id="A0AAD5Y1T0"/>
<keyword evidence="3" id="KW-1185">Reference proteome</keyword>
<dbReference type="Pfam" id="PF04862">
    <property type="entry name" value="DUF642"/>
    <property type="match status" value="1"/>
</dbReference>
<sequence length="186" mass="19287">MYVTGANLLANPDFSANAASFCSQTFCILSDASAIAPWTFTNGPAFELDSPAVWAPYSGGWSMDLCANVAYTIQQQVTLDVGKPYELDVEISENPCGPSTKTGFISATGSAPQSFTHDSSDPTWKRITYHFVATAAQTTISIGGTNTGSCGPVVGYAKLVGGKAPSSASPLVSSISLIVLALGLLF</sequence>
<organism evidence="2 3">
    <name type="scientific">Boothiomyces macroporosus</name>
    <dbReference type="NCBI Taxonomy" id="261099"/>
    <lineage>
        <taxon>Eukaryota</taxon>
        <taxon>Fungi</taxon>
        <taxon>Fungi incertae sedis</taxon>
        <taxon>Chytridiomycota</taxon>
        <taxon>Chytridiomycota incertae sedis</taxon>
        <taxon>Chytridiomycetes</taxon>
        <taxon>Rhizophydiales</taxon>
        <taxon>Terramycetaceae</taxon>
        <taxon>Boothiomyces</taxon>
    </lineage>
</organism>
<proteinExistence type="predicted"/>
<protein>
    <recommendedName>
        <fullName evidence="1">DUF642 domain-containing protein</fullName>
    </recommendedName>
</protein>
<dbReference type="EMBL" id="JADGKB010000078">
    <property type="protein sequence ID" value="KAJ3254767.1"/>
    <property type="molecule type" value="Genomic_DNA"/>
</dbReference>
<evidence type="ECO:0000313" key="2">
    <source>
        <dbReference type="EMBL" id="KAJ3254767.1"/>
    </source>
</evidence>
<name>A0AAD5Y1T0_9FUNG</name>
<evidence type="ECO:0000313" key="3">
    <source>
        <dbReference type="Proteomes" id="UP001210925"/>
    </source>
</evidence>
<evidence type="ECO:0000259" key="1">
    <source>
        <dbReference type="Pfam" id="PF04862"/>
    </source>
</evidence>
<feature type="domain" description="DUF642" evidence="1">
    <location>
        <begin position="7"/>
        <end position="154"/>
    </location>
</feature>
<reference evidence="2" key="1">
    <citation type="submission" date="2020-05" db="EMBL/GenBank/DDBJ databases">
        <title>Phylogenomic resolution of chytrid fungi.</title>
        <authorList>
            <person name="Stajich J.E."/>
            <person name="Amses K."/>
            <person name="Simmons R."/>
            <person name="Seto K."/>
            <person name="Myers J."/>
            <person name="Bonds A."/>
            <person name="Quandt C.A."/>
            <person name="Barry K."/>
            <person name="Liu P."/>
            <person name="Grigoriev I."/>
            <person name="Longcore J.E."/>
            <person name="James T.Y."/>
        </authorList>
    </citation>
    <scope>NUCLEOTIDE SEQUENCE</scope>
    <source>
        <strain evidence="2">PLAUS21</strain>
    </source>
</reference>
<comment type="caution">
    <text evidence="2">The sequence shown here is derived from an EMBL/GenBank/DDBJ whole genome shotgun (WGS) entry which is preliminary data.</text>
</comment>
<dbReference type="Proteomes" id="UP001210925">
    <property type="component" value="Unassembled WGS sequence"/>
</dbReference>
<gene>
    <name evidence="2" type="ORF">HK103_006842</name>
</gene>